<gene>
    <name evidence="1" type="ORF">LCGC14_2886210</name>
</gene>
<feature type="non-terminal residue" evidence="1">
    <location>
        <position position="77"/>
    </location>
</feature>
<evidence type="ECO:0000313" key="1">
    <source>
        <dbReference type="EMBL" id="KKK74191.1"/>
    </source>
</evidence>
<dbReference type="AlphaFoldDB" id="A0A0F9APQ0"/>
<accession>A0A0F9APQ0</accession>
<reference evidence="1" key="1">
    <citation type="journal article" date="2015" name="Nature">
        <title>Complex archaea that bridge the gap between prokaryotes and eukaryotes.</title>
        <authorList>
            <person name="Spang A."/>
            <person name="Saw J.H."/>
            <person name="Jorgensen S.L."/>
            <person name="Zaremba-Niedzwiedzka K."/>
            <person name="Martijn J."/>
            <person name="Lind A.E."/>
            <person name="van Eijk R."/>
            <person name="Schleper C."/>
            <person name="Guy L."/>
            <person name="Ettema T.J."/>
        </authorList>
    </citation>
    <scope>NUCLEOTIDE SEQUENCE</scope>
</reference>
<comment type="caution">
    <text evidence="1">The sequence shown here is derived from an EMBL/GenBank/DDBJ whole genome shotgun (WGS) entry which is preliminary data.</text>
</comment>
<proteinExistence type="predicted"/>
<protein>
    <submittedName>
        <fullName evidence="1">Uncharacterized protein</fullName>
    </submittedName>
</protein>
<dbReference type="EMBL" id="LAZR01056440">
    <property type="protein sequence ID" value="KKK74191.1"/>
    <property type="molecule type" value="Genomic_DNA"/>
</dbReference>
<sequence>MTDRDDALRRRMEESYKTREGENKFMMYFQPDSEIHPLRWTPDKGDHDINIIPYDAGPNDPHTPEGEPTYCLDIYIH</sequence>
<name>A0A0F9APQ0_9ZZZZ</name>
<organism evidence="1">
    <name type="scientific">marine sediment metagenome</name>
    <dbReference type="NCBI Taxonomy" id="412755"/>
    <lineage>
        <taxon>unclassified sequences</taxon>
        <taxon>metagenomes</taxon>
        <taxon>ecological metagenomes</taxon>
    </lineage>
</organism>